<dbReference type="PROSITE" id="PS50249">
    <property type="entry name" value="MPN"/>
    <property type="match status" value="1"/>
</dbReference>
<dbReference type="InterPro" id="IPR001405">
    <property type="entry name" value="UPF0758"/>
</dbReference>
<dbReference type="Pfam" id="PF04002">
    <property type="entry name" value="RadC"/>
    <property type="match status" value="1"/>
</dbReference>
<dbReference type="RefSeq" id="WP_190239114.1">
    <property type="nucleotide sequence ID" value="NZ_QFGA01000001.1"/>
</dbReference>
<evidence type="ECO:0000256" key="1">
    <source>
        <dbReference type="ARBA" id="ARBA00010243"/>
    </source>
</evidence>
<dbReference type="PANTHER" id="PTHR30471">
    <property type="entry name" value="DNA REPAIR PROTEIN RADC"/>
    <property type="match status" value="1"/>
</dbReference>
<evidence type="ECO:0000256" key="4">
    <source>
        <dbReference type="ARBA" id="ARBA00022801"/>
    </source>
</evidence>
<evidence type="ECO:0000256" key="3">
    <source>
        <dbReference type="ARBA" id="ARBA00022723"/>
    </source>
</evidence>
<dbReference type="GO" id="GO:0006508">
    <property type="term" value="P:proteolysis"/>
    <property type="evidence" value="ECO:0007669"/>
    <property type="project" value="UniProtKB-KW"/>
</dbReference>
<keyword evidence="2" id="KW-0645">Protease</keyword>
<gene>
    <name evidence="9" type="ORF">Psch_00676</name>
</gene>
<evidence type="ECO:0000259" key="8">
    <source>
        <dbReference type="PROSITE" id="PS50249"/>
    </source>
</evidence>
<name>A0A4Y7REC6_9FIRM</name>
<evidence type="ECO:0000256" key="5">
    <source>
        <dbReference type="ARBA" id="ARBA00022833"/>
    </source>
</evidence>
<dbReference type="InterPro" id="IPR025657">
    <property type="entry name" value="RadC_JAB"/>
</dbReference>
<reference evidence="9 10" key="1">
    <citation type="journal article" date="2018" name="Environ. Microbiol.">
        <title>Novel energy conservation strategies and behaviour of Pelotomaculum schinkii driving syntrophic propionate catabolism.</title>
        <authorList>
            <person name="Hidalgo-Ahumada C.A.P."/>
            <person name="Nobu M.K."/>
            <person name="Narihiro T."/>
            <person name="Tamaki H."/>
            <person name="Liu W.T."/>
            <person name="Kamagata Y."/>
            <person name="Stams A.J.M."/>
            <person name="Imachi H."/>
            <person name="Sousa D.Z."/>
        </authorList>
    </citation>
    <scope>NUCLEOTIDE SEQUENCE [LARGE SCALE GENOMIC DNA]</scope>
    <source>
        <strain evidence="9 10">HH</strain>
    </source>
</reference>
<proteinExistence type="inferred from homology"/>
<dbReference type="EMBL" id="QFGA01000001">
    <property type="protein sequence ID" value="TEB07133.1"/>
    <property type="molecule type" value="Genomic_DNA"/>
</dbReference>
<evidence type="ECO:0000256" key="7">
    <source>
        <dbReference type="RuleBase" id="RU003797"/>
    </source>
</evidence>
<keyword evidence="4" id="KW-0378">Hydrolase</keyword>
<dbReference type="Gene3D" id="3.40.140.10">
    <property type="entry name" value="Cytidine Deaminase, domain 2"/>
    <property type="match status" value="1"/>
</dbReference>
<evidence type="ECO:0000256" key="2">
    <source>
        <dbReference type="ARBA" id="ARBA00022670"/>
    </source>
</evidence>
<dbReference type="Proteomes" id="UP000298324">
    <property type="component" value="Unassembled WGS sequence"/>
</dbReference>
<feature type="domain" description="MPN" evidence="8">
    <location>
        <begin position="103"/>
        <end position="225"/>
    </location>
</feature>
<accession>A0A4Y7REC6</accession>
<dbReference type="AlphaFoldDB" id="A0A4Y7REC6"/>
<dbReference type="PANTHER" id="PTHR30471:SF3">
    <property type="entry name" value="UPF0758 PROTEIN YEES-RELATED"/>
    <property type="match status" value="1"/>
</dbReference>
<protein>
    <recommendedName>
        <fullName evidence="8">MPN domain-containing protein</fullName>
    </recommendedName>
</protein>
<comment type="similarity">
    <text evidence="1 7">Belongs to the UPF0758 family.</text>
</comment>
<organism evidence="9 10">
    <name type="scientific">Pelotomaculum schinkii</name>
    <dbReference type="NCBI Taxonomy" id="78350"/>
    <lineage>
        <taxon>Bacteria</taxon>
        <taxon>Bacillati</taxon>
        <taxon>Bacillota</taxon>
        <taxon>Clostridia</taxon>
        <taxon>Eubacteriales</taxon>
        <taxon>Desulfotomaculaceae</taxon>
        <taxon>Pelotomaculum</taxon>
    </lineage>
</organism>
<keyword evidence="5" id="KW-0862">Zinc</keyword>
<keyword evidence="3" id="KW-0479">Metal-binding</keyword>
<dbReference type="CDD" id="cd08071">
    <property type="entry name" value="MPN_DUF2466"/>
    <property type="match status" value="1"/>
</dbReference>
<evidence type="ECO:0000313" key="9">
    <source>
        <dbReference type="EMBL" id="TEB07133.1"/>
    </source>
</evidence>
<dbReference type="SUPFAM" id="SSF102712">
    <property type="entry name" value="JAB1/MPN domain"/>
    <property type="match status" value="1"/>
</dbReference>
<keyword evidence="6" id="KW-0482">Metalloprotease</keyword>
<sequence length="225" mass="25216">MGKKLHEGHRQRVKGRYLAEGLDSFEDHQVLELLLFYCIPMKDTNELAHKIIGEFGSLANIFEADPKDICKRCGVSENTAILLSIIPSLTRRYFKGKWGEKPVLSSSTKAGEYAVSLFTGRTYEVFYVICLDSQNRVNYAVLVHEGTINETPVYPRIIVETVLRHQANSVILAHNHPGGSMRPSDADLQITKRIIAALEAISVHVADHIIVAGDRYFSFAEKGFI</sequence>
<dbReference type="GO" id="GO:0046872">
    <property type="term" value="F:metal ion binding"/>
    <property type="evidence" value="ECO:0007669"/>
    <property type="project" value="UniProtKB-KW"/>
</dbReference>
<comment type="caution">
    <text evidence="9">The sequence shown here is derived from an EMBL/GenBank/DDBJ whole genome shotgun (WGS) entry which is preliminary data.</text>
</comment>
<evidence type="ECO:0000256" key="6">
    <source>
        <dbReference type="ARBA" id="ARBA00023049"/>
    </source>
</evidence>
<dbReference type="NCBIfam" id="NF000642">
    <property type="entry name" value="PRK00024.1"/>
    <property type="match status" value="1"/>
</dbReference>
<dbReference type="NCBIfam" id="TIGR00608">
    <property type="entry name" value="radc"/>
    <property type="match status" value="1"/>
</dbReference>
<dbReference type="GO" id="GO:0008237">
    <property type="term" value="F:metallopeptidase activity"/>
    <property type="evidence" value="ECO:0007669"/>
    <property type="project" value="UniProtKB-KW"/>
</dbReference>
<evidence type="ECO:0000313" key="10">
    <source>
        <dbReference type="Proteomes" id="UP000298324"/>
    </source>
</evidence>
<dbReference type="InterPro" id="IPR037518">
    <property type="entry name" value="MPN"/>
</dbReference>
<keyword evidence="10" id="KW-1185">Reference proteome</keyword>